<dbReference type="Gene3D" id="2.60.40.420">
    <property type="entry name" value="Cupredoxins - blue copper proteins"/>
    <property type="match status" value="1"/>
</dbReference>
<evidence type="ECO:0000313" key="4">
    <source>
        <dbReference type="EMBL" id="MFC5519964.1"/>
    </source>
</evidence>
<dbReference type="Proteomes" id="UP001596084">
    <property type="component" value="Unassembled WGS sequence"/>
</dbReference>
<dbReference type="InterPro" id="IPR008972">
    <property type="entry name" value="Cupredoxin"/>
</dbReference>
<evidence type="ECO:0000259" key="3">
    <source>
        <dbReference type="Pfam" id="PF13473"/>
    </source>
</evidence>
<evidence type="ECO:0000256" key="2">
    <source>
        <dbReference type="SAM" id="SignalP"/>
    </source>
</evidence>
<accession>A0ABW0Q6R2</accession>
<protein>
    <submittedName>
        <fullName evidence="4">Cupredoxin domain-containing protein</fullName>
    </submittedName>
</protein>
<feature type="chain" id="PRO_5045181360" evidence="2">
    <location>
        <begin position="24"/>
        <end position="111"/>
    </location>
</feature>
<organism evidence="4 5">
    <name type="scientific">Polaromonas jejuensis</name>
    <dbReference type="NCBI Taxonomy" id="457502"/>
    <lineage>
        <taxon>Bacteria</taxon>
        <taxon>Pseudomonadati</taxon>
        <taxon>Pseudomonadota</taxon>
        <taxon>Betaproteobacteria</taxon>
        <taxon>Burkholderiales</taxon>
        <taxon>Comamonadaceae</taxon>
        <taxon>Polaromonas</taxon>
    </lineage>
</organism>
<sequence length="111" mass="12209">MIRHIARTTLILGSLLAAAAGWAADTTFNLSLKDHKFTPAELTIPANTKVKLVVKNLDATPAEFESDDFKAEKVIPPGKEATLFIGPLKPGKYEFHDEYHEAVSKTYLIAK</sequence>
<comment type="subcellular location">
    <subcellularLocation>
        <location evidence="1">Periplasm</location>
    </subcellularLocation>
</comment>
<feature type="domain" description="EfeO-type cupredoxin-like" evidence="3">
    <location>
        <begin position="12"/>
        <end position="109"/>
    </location>
</feature>
<name>A0ABW0Q6R2_9BURK</name>
<dbReference type="Pfam" id="PF13473">
    <property type="entry name" value="Cupredoxin_1"/>
    <property type="match status" value="1"/>
</dbReference>
<reference evidence="5" key="1">
    <citation type="journal article" date="2019" name="Int. J. Syst. Evol. Microbiol.">
        <title>The Global Catalogue of Microorganisms (GCM) 10K type strain sequencing project: providing services to taxonomists for standard genome sequencing and annotation.</title>
        <authorList>
            <consortium name="The Broad Institute Genomics Platform"/>
            <consortium name="The Broad Institute Genome Sequencing Center for Infectious Disease"/>
            <person name="Wu L."/>
            <person name="Ma J."/>
        </authorList>
    </citation>
    <scope>NUCLEOTIDE SEQUENCE [LARGE SCALE GENOMIC DNA]</scope>
    <source>
        <strain evidence="5">CGMCC 4.7277</strain>
    </source>
</reference>
<evidence type="ECO:0000256" key="1">
    <source>
        <dbReference type="ARBA" id="ARBA00004418"/>
    </source>
</evidence>
<dbReference type="SUPFAM" id="SSF49503">
    <property type="entry name" value="Cupredoxins"/>
    <property type="match status" value="1"/>
</dbReference>
<keyword evidence="2" id="KW-0732">Signal</keyword>
<dbReference type="EMBL" id="JBHSMX010000008">
    <property type="protein sequence ID" value="MFC5519964.1"/>
    <property type="molecule type" value="Genomic_DNA"/>
</dbReference>
<dbReference type="RefSeq" id="WP_068833785.1">
    <property type="nucleotide sequence ID" value="NZ_JBHSMX010000008.1"/>
</dbReference>
<dbReference type="InterPro" id="IPR028096">
    <property type="entry name" value="EfeO_Cupredoxin"/>
</dbReference>
<gene>
    <name evidence="4" type="ORF">ACFPP7_03410</name>
</gene>
<proteinExistence type="predicted"/>
<feature type="signal peptide" evidence="2">
    <location>
        <begin position="1"/>
        <end position="23"/>
    </location>
</feature>
<keyword evidence="5" id="KW-1185">Reference proteome</keyword>
<evidence type="ECO:0000313" key="5">
    <source>
        <dbReference type="Proteomes" id="UP001596084"/>
    </source>
</evidence>
<comment type="caution">
    <text evidence="4">The sequence shown here is derived from an EMBL/GenBank/DDBJ whole genome shotgun (WGS) entry which is preliminary data.</text>
</comment>